<dbReference type="FunFam" id="3.30.730.10:FF:000005">
    <property type="entry name" value="ethylene-responsive transcription factor RAP2-11"/>
    <property type="match status" value="1"/>
</dbReference>
<comment type="similarity">
    <text evidence="8">Belongs to the AP2/ERF transcription factor family. ERF subfamily.</text>
</comment>
<organism evidence="12 13">
    <name type="scientific">Eucalyptus globulus</name>
    <name type="common">Tasmanian blue gum</name>
    <dbReference type="NCBI Taxonomy" id="34317"/>
    <lineage>
        <taxon>Eukaryota</taxon>
        <taxon>Viridiplantae</taxon>
        <taxon>Streptophyta</taxon>
        <taxon>Embryophyta</taxon>
        <taxon>Tracheophyta</taxon>
        <taxon>Spermatophyta</taxon>
        <taxon>Magnoliopsida</taxon>
        <taxon>eudicotyledons</taxon>
        <taxon>Gunneridae</taxon>
        <taxon>Pentapetalae</taxon>
        <taxon>rosids</taxon>
        <taxon>malvids</taxon>
        <taxon>Myrtales</taxon>
        <taxon>Myrtaceae</taxon>
        <taxon>Myrtoideae</taxon>
        <taxon>Eucalypteae</taxon>
        <taxon>Eucalyptus</taxon>
    </lineage>
</organism>
<evidence type="ECO:0000256" key="6">
    <source>
        <dbReference type="ARBA" id="ARBA00023163"/>
    </source>
</evidence>
<keyword evidence="13" id="KW-1185">Reference proteome</keyword>
<dbReference type="PANTHER" id="PTHR31194:SF133">
    <property type="entry name" value="AP2_ERF DOMAIN-CONTAINING PROTEIN"/>
    <property type="match status" value="1"/>
</dbReference>
<evidence type="ECO:0000256" key="5">
    <source>
        <dbReference type="ARBA" id="ARBA00023159"/>
    </source>
</evidence>
<evidence type="ECO:0000256" key="3">
    <source>
        <dbReference type="ARBA" id="ARBA00023015"/>
    </source>
</evidence>
<accession>A0ABD3KVV0</accession>
<protein>
    <recommendedName>
        <fullName evidence="11">AP2/ERF domain-containing protein</fullName>
    </recommendedName>
</protein>
<dbReference type="PRINTS" id="PR00367">
    <property type="entry name" value="ETHRSPELEMNT"/>
</dbReference>
<feature type="compositionally biased region" description="Low complexity" evidence="10">
    <location>
        <begin position="19"/>
        <end position="36"/>
    </location>
</feature>
<evidence type="ECO:0000256" key="7">
    <source>
        <dbReference type="ARBA" id="ARBA00023242"/>
    </source>
</evidence>
<keyword evidence="3" id="KW-0805">Transcription regulation</keyword>
<name>A0ABD3KVV0_EUCGL</name>
<keyword evidence="6" id="KW-0804">Transcription</keyword>
<feature type="region of interest" description="Disordered" evidence="10">
    <location>
        <begin position="101"/>
        <end position="127"/>
    </location>
</feature>
<dbReference type="InterPro" id="IPR050913">
    <property type="entry name" value="AP2/ERF_ERF"/>
</dbReference>
<dbReference type="SMART" id="SM00380">
    <property type="entry name" value="AP2"/>
    <property type="match status" value="1"/>
</dbReference>
<feature type="compositionally biased region" description="Low complexity" evidence="10">
    <location>
        <begin position="287"/>
        <end position="300"/>
    </location>
</feature>
<dbReference type="AlphaFoldDB" id="A0ABD3KVV0"/>
<dbReference type="Proteomes" id="UP001634007">
    <property type="component" value="Unassembled WGS sequence"/>
</dbReference>
<evidence type="ECO:0000256" key="2">
    <source>
        <dbReference type="ARBA" id="ARBA00022745"/>
    </source>
</evidence>
<evidence type="ECO:0000256" key="9">
    <source>
        <dbReference type="ARBA" id="ARBA00037379"/>
    </source>
</evidence>
<evidence type="ECO:0000259" key="11">
    <source>
        <dbReference type="PROSITE" id="PS51032"/>
    </source>
</evidence>
<dbReference type="InterPro" id="IPR036955">
    <property type="entry name" value="AP2/ERF_dom_sf"/>
</dbReference>
<dbReference type="PROSITE" id="PS51032">
    <property type="entry name" value="AP2_ERF"/>
    <property type="match status" value="1"/>
</dbReference>
<gene>
    <name evidence="12" type="ORF">ACJRO7_018713</name>
</gene>
<evidence type="ECO:0000256" key="1">
    <source>
        <dbReference type="ARBA" id="ARBA00004123"/>
    </source>
</evidence>
<dbReference type="CDD" id="cd00018">
    <property type="entry name" value="AP2"/>
    <property type="match status" value="1"/>
</dbReference>
<evidence type="ECO:0000256" key="10">
    <source>
        <dbReference type="SAM" id="MobiDB-lite"/>
    </source>
</evidence>
<dbReference type="InterPro" id="IPR001471">
    <property type="entry name" value="AP2/ERF_dom"/>
</dbReference>
<feature type="region of interest" description="Disordered" evidence="10">
    <location>
        <begin position="286"/>
        <end position="308"/>
    </location>
</feature>
<dbReference type="EMBL" id="JBJKBG010000004">
    <property type="protein sequence ID" value="KAL3743462.1"/>
    <property type="molecule type" value="Genomic_DNA"/>
</dbReference>
<evidence type="ECO:0000256" key="4">
    <source>
        <dbReference type="ARBA" id="ARBA00023125"/>
    </source>
</evidence>
<dbReference type="InterPro" id="IPR016177">
    <property type="entry name" value="DNA-bd_dom_sf"/>
</dbReference>
<dbReference type="GO" id="GO:0003677">
    <property type="term" value="F:DNA binding"/>
    <property type="evidence" value="ECO:0007669"/>
    <property type="project" value="UniProtKB-KW"/>
</dbReference>
<keyword evidence="5" id="KW-0010">Activator</keyword>
<comment type="caution">
    <text evidence="12">The sequence shown here is derived from an EMBL/GenBank/DDBJ whole genome shotgun (WGS) entry which is preliminary data.</text>
</comment>
<evidence type="ECO:0000313" key="12">
    <source>
        <dbReference type="EMBL" id="KAL3743462.1"/>
    </source>
</evidence>
<comment type="function">
    <text evidence="9">Probably acts as a transcriptional activator. Binds to the GCC-box pathogenesis-related promoter element. May be involved in the regulation of gene expression by stress factors and by components of stress signal transduction pathways.</text>
</comment>
<evidence type="ECO:0000256" key="8">
    <source>
        <dbReference type="ARBA" id="ARBA00024343"/>
    </source>
</evidence>
<dbReference type="SUPFAM" id="SSF54171">
    <property type="entry name" value="DNA-binding domain"/>
    <property type="match status" value="1"/>
</dbReference>
<keyword evidence="7" id="KW-0539">Nucleus</keyword>
<dbReference type="Pfam" id="PF00847">
    <property type="entry name" value="AP2"/>
    <property type="match status" value="1"/>
</dbReference>
<proteinExistence type="inferred from homology"/>
<sequence length="308" mass="33313">MAGSETTAKNNQHQHHDNNNNVSASTAAATAVVAAAPPSKPSFRRFVGVRQRPSGRWVAEIKDSSQRVRLWLGTYDTPEEAARAYDEAARALRGENARTNFAASPSTMNPNNYHQPDSSSSPSCGYTSQSDYARPGLSFSSLKAKLSKNLQSIIARSSESKSSKSRVSDHFTFASIFHFRGYNQYQNPGDIKNIEKVVQPSIVVPSSHVAVDLESLSSWDNSSVSDCSSIGFRTPGLDSDGSEVGEAIGMAGDQGFLGWIDSPEWNNYSDPGLMSGGELSRSKRFKVSSSVVVPPTFSESPYDNNGEK</sequence>
<feature type="domain" description="AP2/ERF" evidence="11">
    <location>
        <begin position="45"/>
        <end position="102"/>
    </location>
</feature>
<dbReference type="Gene3D" id="3.30.730.10">
    <property type="entry name" value="AP2/ERF domain"/>
    <property type="match status" value="1"/>
</dbReference>
<comment type="subcellular location">
    <subcellularLocation>
        <location evidence="1">Nucleus</location>
    </subcellularLocation>
</comment>
<feature type="region of interest" description="Disordered" evidence="10">
    <location>
        <begin position="1"/>
        <end position="39"/>
    </location>
</feature>
<evidence type="ECO:0000313" key="13">
    <source>
        <dbReference type="Proteomes" id="UP001634007"/>
    </source>
</evidence>
<reference evidence="12 13" key="1">
    <citation type="submission" date="2024-11" db="EMBL/GenBank/DDBJ databases">
        <title>Chromosome-level genome assembly of Eucalyptus globulus Labill. provides insights into its genome evolution.</title>
        <authorList>
            <person name="Li X."/>
        </authorList>
    </citation>
    <scope>NUCLEOTIDE SEQUENCE [LARGE SCALE GENOMIC DNA]</scope>
    <source>
        <strain evidence="12">CL2024</strain>
        <tissue evidence="12">Fresh tender leaves</tissue>
    </source>
</reference>
<keyword evidence="4" id="KW-0238">DNA-binding</keyword>
<keyword evidence="2" id="KW-0936">Ethylene signaling pathway</keyword>
<dbReference type="PANTHER" id="PTHR31194">
    <property type="entry name" value="SHN SHINE , DNA BINDING / TRANSCRIPTION FACTOR"/>
    <property type="match status" value="1"/>
</dbReference>
<dbReference type="GO" id="GO:0009873">
    <property type="term" value="P:ethylene-activated signaling pathway"/>
    <property type="evidence" value="ECO:0007669"/>
    <property type="project" value="UniProtKB-KW"/>
</dbReference>
<dbReference type="GO" id="GO:0005634">
    <property type="term" value="C:nucleus"/>
    <property type="evidence" value="ECO:0007669"/>
    <property type="project" value="UniProtKB-SubCell"/>
</dbReference>